<gene>
    <name evidence="1" type="ORF">LCER1_G009347</name>
</gene>
<proteinExistence type="predicted"/>
<dbReference type="EMBL" id="QGMG01000810">
    <property type="protein sequence ID" value="TVY51459.1"/>
    <property type="molecule type" value="Genomic_DNA"/>
</dbReference>
<organism evidence="1 2">
    <name type="scientific">Lachnellula cervina</name>
    <dbReference type="NCBI Taxonomy" id="1316786"/>
    <lineage>
        <taxon>Eukaryota</taxon>
        <taxon>Fungi</taxon>
        <taxon>Dikarya</taxon>
        <taxon>Ascomycota</taxon>
        <taxon>Pezizomycotina</taxon>
        <taxon>Leotiomycetes</taxon>
        <taxon>Helotiales</taxon>
        <taxon>Lachnaceae</taxon>
        <taxon>Lachnellula</taxon>
    </lineage>
</organism>
<sequence length="129" mass="14815">MALEIKSYASLALATIPDLGESNWIRIINALINKSYLYRKIIDGTLVRLGERIGSETLVALQICKDKWEELQIQERSTLEGKVFLVARTFMAKKGKVTFDEVEEDDLKLLFSELKERFKPQGVADFYKL</sequence>
<dbReference type="AlphaFoldDB" id="A0A7D8Z3N3"/>
<comment type="caution">
    <text evidence="1">The sequence shown here is derived from an EMBL/GenBank/DDBJ whole genome shotgun (WGS) entry which is preliminary data.</text>
</comment>
<name>A0A7D8Z3N3_9HELO</name>
<dbReference type="OrthoDB" id="3579338at2759"/>
<reference evidence="1 2" key="1">
    <citation type="submission" date="2018-05" db="EMBL/GenBank/DDBJ databases">
        <title>Whole genome sequencing for identification of molecular markers to develop diagnostic detection tools for the regulated plant pathogen Lachnellula willkommii.</title>
        <authorList>
            <person name="Giroux E."/>
            <person name="Bilodeau G."/>
        </authorList>
    </citation>
    <scope>NUCLEOTIDE SEQUENCE [LARGE SCALE GENOMIC DNA]</scope>
    <source>
        <strain evidence="1 2">CBS 625.97</strain>
    </source>
</reference>
<dbReference type="Proteomes" id="UP000481288">
    <property type="component" value="Unassembled WGS sequence"/>
</dbReference>
<keyword evidence="2" id="KW-1185">Reference proteome</keyword>
<evidence type="ECO:0000313" key="2">
    <source>
        <dbReference type="Proteomes" id="UP000481288"/>
    </source>
</evidence>
<protein>
    <submittedName>
        <fullName evidence="1">Uncharacterized protein</fullName>
    </submittedName>
</protein>
<evidence type="ECO:0000313" key="1">
    <source>
        <dbReference type="EMBL" id="TVY51459.1"/>
    </source>
</evidence>
<accession>A0A7D8Z3N3</accession>